<dbReference type="STRING" id="70415.A0A5S6Q0N6"/>
<evidence type="ECO:0000256" key="2">
    <source>
        <dbReference type="ARBA" id="ARBA00022679"/>
    </source>
</evidence>
<evidence type="ECO:0000259" key="16">
    <source>
        <dbReference type="Pfam" id="PF14413"/>
    </source>
</evidence>
<dbReference type="InterPro" id="IPR038469">
    <property type="entry name" value="tRNAHis_GuaTrfase_Thg1_sf"/>
</dbReference>
<dbReference type="PANTHER" id="PTHR12729:SF6">
    <property type="entry name" value="TRNA(HIS) GUANYLYLTRANSFERASE-RELATED"/>
    <property type="match status" value="1"/>
</dbReference>
<evidence type="ECO:0000256" key="12">
    <source>
        <dbReference type="PIRNR" id="PIRNR028980"/>
    </source>
</evidence>
<keyword evidence="5 12" id="KW-0479">Metal-binding</keyword>
<evidence type="ECO:0000256" key="7">
    <source>
        <dbReference type="ARBA" id="ARBA00022842"/>
    </source>
</evidence>
<keyword evidence="17" id="KW-1185">Reference proteome</keyword>
<dbReference type="Gene3D" id="3.30.70.3000">
    <property type="match status" value="1"/>
</dbReference>
<evidence type="ECO:0000256" key="10">
    <source>
        <dbReference type="ARBA" id="ARBA00058346"/>
    </source>
</evidence>
<dbReference type="GO" id="GO:0006400">
    <property type="term" value="P:tRNA modification"/>
    <property type="evidence" value="ECO:0007669"/>
    <property type="project" value="UniProtKB-UniRule"/>
</dbReference>
<dbReference type="PANTHER" id="PTHR12729">
    <property type="entry name" value="TRNA(HIS) GUANYLYLTRANSFERASE-RELATED"/>
    <property type="match status" value="1"/>
</dbReference>
<dbReference type="EC" id="2.7.7.79" evidence="12"/>
<feature type="binding site" evidence="14">
    <location>
        <position position="30"/>
    </location>
    <ligand>
        <name>Mg(2+)</name>
        <dbReference type="ChEBI" id="CHEBI:18420"/>
        <label>1</label>
        <note>catalytic</note>
    </ligand>
</feature>
<evidence type="ECO:0000256" key="14">
    <source>
        <dbReference type="PIRSR" id="PIRSR028980-2"/>
    </source>
</evidence>
<dbReference type="GO" id="GO:0005525">
    <property type="term" value="F:GTP binding"/>
    <property type="evidence" value="ECO:0007669"/>
    <property type="project" value="UniProtKB-UniRule"/>
</dbReference>
<reference evidence="18" key="1">
    <citation type="submission" date="2019-12" db="UniProtKB">
        <authorList>
            <consortium name="WormBaseParasite"/>
        </authorList>
    </citation>
    <scope>IDENTIFICATION</scope>
</reference>
<accession>A0A5S6Q0N6</accession>
<comment type="similarity">
    <text evidence="1 12">Belongs to the tRNA(His) guanylyltransferase family.</text>
</comment>
<keyword evidence="8 12" id="KW-0342">GTP-binding</keyword>
<dbReference type="Pfam" id="PF04446">
    <property type="entry name" value="Thg1"/>
    <property type="match status" value="1"/>
</dbReference>
<dbReference type="GO" id="GO:0008193">
    <property type="term" value="F:tRNA guanylyltransferase activity"/>
    <property type="evidence" value="ECO:0007669"/>
    <property type="project" value="UniProtKB-UniRule"/>
</dbReference>
<keyword evidence="6 12" id="KW-0547">Nucleotide-binding</keyword>
<organism evidence="17 18">
    <name type="scientific">Trichuris muris</name>
    <name type="common">Mouse whipworm</name>
    <dbReference type="NCBI Taxonomy" id="70415"/>
    <lineage>
        <taxon>Eukaryota</taxon>
        <taxon>Metazoa</taxon>
        <taxon>Ecdysozoa</taxon>
        <taxon>Nematoda</taxon>
        <taxon>Enoplea</taxon>
        <taxon>Dorylaimia</taxon>
        <taxon>Trichinellida</taxon>
        <taxon>Trichuridae</taxon>
        <taxon>Trichuris</taxon>
    </lineage>
</organism>
<evidence type="ECO:0000313" key="18">
    <source>
        <dbReference type="WBParaSite" id="TMUE_0000000783.1"/>
    </source>
</evidence>
<comment type="function">
    <text evidence="10">Adds a GMP to the 5'-end of tRNA(His) after transcription and RNase P cleavage. This step is essential for proper recognition of the tRNA and for the fidelity of protein synthesis. Also functions as a guanyl-nucleotide exchange factor/GEF for the MFN1 and MFN2 mitofusins thereby regulating mitochondrial fusion. By regulating both mitochondrial dynamics and bioenergetic function, it contributes to cell survival following oxidative stress.</text>
</comment>
<dbReference type="InterPro" id="IPR007537">
    <property type="entry name" value="tRNAHis_GuaTrfase_Thg1"/>
</dbReference>
<dbReference type="PIRSF" id="PIRSF028980">
    <property type="entry name" value="tRNAHis_guanylyltransferase"/>
    <property type="match status" value="1"/>
</dbReference>
<feature type="binding site" evidence="14">
    <location>
        <position position="76"/>
    </location>
    <ligand>
        <name>Mg(2+)</name>
        <dbReference type="ChEBI" id="CHEBI:18420"/>
        <label>1</label>
        <note>catalytic</note>
    </ligand>
</feature>
<dbReference type="InterPro" id="IPR025845">
    <property type="entry name" value="Thg1_C_dom"/>
</dbReference>
<protein>
    <recommendedName>
        <fullName evidence="12">tRNA(His) guanylyltransferase</fullName>
        <ecNumber evidence="12">2.7.7.79</ecNumber>
    </recommendedName>
    <alternativeName>
        <fullName evidence="12">tRNA-histidine guanylyltransferase</fullName>
    </alternativeName>
</protein>
<evidence type="ECO:0000256" key="9">
    <source>
        <dbReference type="ARBA" id="ARBA00047281"/>
    </source>
</evidence>
<feature type="binding site" evidence="14">
    <location>
        <position position="29"/>
    </location>
    <ligand>
        <name>Mg(2+)</name>
        <dbReference type="ChEBI" id="CHEBI:18420"/>
        <label>1</label>
        <note>catalytic</note>
    </ligand>
</feature>
<evidence type="ECO:0000256" key="11">
    <source>
        <dbReference type="ARBA" id="ARBA00065710"/>
    </source>
</evidence>
<proteinExistence type="inferred from homology"/>
<comment type="cofactor">
    <cofactor evidence="14">
        <name>Mg(2+)</name>
        <dbReference type="ChEBI" id="CHEBI:18420"/>
    </cofactor>
    <text evidence="14">Binds 2 magnesium ions per subunit.</text>
</comment>
<feature type="domain" description="Thg1 C-terminal" evidence="16">
    <location>
        <begin position="139"/>
        <end position="219"/>
    </location>
</feature>
<feature type="binding site" evidence="14">
    <location>
        <position position="76"/>
    </location>
    <ligand>
        <name>Mg(2+)</name>
        <dbReference type="ChEBI" id="CHEBI:18420"/>
        <label>2</label>
        <note>catalytic</note>
    </ligand>
</feature>
<dbReference type="FunFam" id="3.30.70.3000:FF:000001">
    <property type="entry name" value="tRNA(His) guanylyltransferase"/>
    <property type="match status" value="1"/>
</dbReference>
<dbReference type="WBParaSite" id="TMUE_0000000783.1">
    <property type="protein sequence ID" value="TMUE_0000000783.1"/>
    <property type="gene ID" value="WBGene00296707"/>
</dbReference>
<evidence type="ECO:0000256" key="5">
    <source>
        <dbReference type="ARBA" id="ARBA00022723"/>
    </source>
</evidence>
<evidence type="ECO:0000256" key="6">
    <source>
        <dbReference type="ARBA" id="ARBA00022741"/>
    </source>
</evidence>
<dbReference type="GO" id="GO:0000287">
    <property type="term" value="F:magnesium ion binding"/>
    <property type="evidence" value="ECO:0007669"/>
    <property type="project" value="UniProtKB-UniRule"/>
</dbReference>
<keyword evidence="2 12" id="KW-0808">Transferase</keyword>
<evidence type="ECO:0000256" key="1">
    <source>
        <dbReference type="ARBA" id="ARBA00010113"/>
    </source>
</evidence>
<keyword evidence="4 12" id="KW-0548">Nucleotidyltransferase</keyword>
<dbReference type="Proteomes" id="UP000046395">
    <property type="component" value="Unassembled WGS sequence"/>
</dbReference>
<evidence type="ECO:0000259" key="15">
    <source>
        <dbReference type="Pfam" id="PF04446"/>
    </source>
</evidence>
<dbReference type="InterPro" id="IPR024956">
    <property type="entry name" value="tRNAHis_GuaTrfase_cat"/>
</dbReference>
<keyword evidence="3 12" id="KW-0819">tRNA processing</keyword>
<comment type="catalytic activity">
    <reaction evidence="9 12">
        <text>a 5'-end ribonucleotide-tRNA(His) + GTP + ATP + H2O = a 5'-end phospho-guanosine-ribonucleotide-tRNA(His) + AMP + 2 diphosphate + H(+)</text>
        <dbReference type="Rhea" id="RHEA:54564"/>
        <dbReference type="Rhea" id="RHEA-COMP:14193"/>
        <dbReference type="Rhea" id="RHEA-COMP:14917"/>
        <dbReference type="ChEBI" id="CHEBI:15377"/>
        <dbReference type="ChEBI" id="CHEBI:15378"/>
        <dbReference type="ChEBI" id="CHEBI:30616"/>
        <dbReference type="ChEBI" id="CHEBI:33019"/>
        <dbReference type="ChEBI" id="CHEBI:37565"/>
        <dbReference type="ChEBI" id="CHEBI:138282"/>
        <dbReference type="ChEBI" id="CHEBI:141847"/>
        <dbReference type="ChEBI" id="CHEBI:456215"/>
        <dbReference type="EC" id="2.7.7.79"/>
    </reaction>
</comment>
<dbReference type="AlphaFoldDB" id="A0A5S6Q0N6"/>
<evidence type="ECO:0000256" key="3">
    <source>
        <dbReference type="ARBA" id="ARBA00022694"/>
    </source>
</evidence>
<name>A0A5S6Q0N6_TRIMR</name>
<evidence type="ECO:0000256" key="13">
    <source>
        <dbReference type="PIRSR" id="PIRSR028980-1"/>
    </source>
</evidence>
<sequence length="297" mass="33907">MANTKWQYVRRFEHLDTCLLDTWIVVRLDGCGFKAFSDQHDFKKPNDSRALNLMSMAAKHVMRNHKDIRIAYGQSDEYSFVLWKGTKAWNRRSSKIVSILTSSFTSAYVFHWPSFFPCCALKSPPCFDGRAVLYPNDTTMMDYLKWRQADCHINNLYNTAFWKLVLEGGHSCAAAERCLRGSTSAVKNELLFSQFNTNYNDEPQLFRKGTVLWRAQDGNTILSDNVSLIADDFWKDNEHLLSVVFNLYVSQITAGHSLISASLHKLKAGQLSVFISDGVFGRVSNEAQMLAIGRSWL</sequence>
<keyword evidence="7 12" id="KW-0460">Magnesium</keyword>
<evidence type="ECO:0000313" key="17">
    <source>
        <dbReference type="Proteomes" id="UP000046395"/>
    </source>
</evidence>
<dbReference type="Pfam" id="PF14413">
    <property type="entry name" value="Thg1C"/>
    <property type="match status" value="1"/>
</dbReference>
<feature type="binding site" evidence="13">
    <location>
        <begin position="75"/>
        <end position="76"/>
    </location>
    <ligand>
        <name>GTP</name>
        <dbReference type="ChEBI" id="CHEBI:37565"/>
    </ligand>
</feature>
<feature type="binding site" evidence="14">
    <location>
        <position position="29"/>
    </location>
    <ligand>
        <name>Mg(2+)</name>
        <dbReference type="ChEBI" id="CHEBI:18420"/>
        <label>2</label>
        <note>catalytic</note>
    </ligand>
</feature>
<comment type="subunit">
    <text evidence="11">Homotetramer. Interacts with MFN1 and MFN2; functions as a guanyl-nucleotide exchange factor/GEF for MFN2 and also probably MFN1.</text>
</comment>
<evidence type="ECO:0000256" key="8">
    <source>
        <dbReference type="ARBA" id="ARBA00023134"/>
    </source>
</evidence>
<evidence type="ECO:0000256" key="4">
    <source>
        <dbReference type="ARBA" id="ARBA00022695"/>
    </source>
</evidence>
<feature type="domain" description="tRNAHis guanylyltransferase catalytic" evidence="15">
    <location>
        <begin position="7"/>
        <end position="135"/>
    </location>
</feature>